<gene>
    <name evidence="1" type="ORF">CEXT_778041</name>
</gene>
<evidence type="ECO:0000313" key="2">
    <source>
        <dbReference type="Proteomes" id="UP001054945"/>
    </source>
</evidence>
<evidence type="ECO:0000313" key="1">
    <source>
        <dbReference type="EMBL" id="GIY17574.1"/>
    </source>
</evidence>
<dbReference type="EMBL" id="BPLR01007526">
    <property type="protein sequence ID" value="GIY17574.1"/>
    <property type="molecule type" value="Genomic_DNA"/>
</dbReference>
<keyword evidence="2" id="KW-1185">Reference proteome</keyword>
<name>A0AAV4RAC8_CAEEX</name>
<organism evidence="1 2">
    <name type="scientific">Caerostris extrusa</name>
    <name type="common">Bark spider</name>
    <name type="synonym">Caerostris bankana</name>
    <dbReference type="NCBI Taxonomy" id="172846"/>
    <lineage>
        <taxon>Eukaryota</taxon>
        <taxon>Metazoa</taxon>
        <taxon>Ecdysozoa</taxon>
        <taxon>Arthropoda</taxon>
        <taxon>Chelicerata</taxon>
        <taxon>Arachnida</taxon>
        <taxon>Araneae</taxon>
        <taxon>Araneomorphae</taxon>
        <taxon>Entelegynae</taxon>
        <taxon>Araneoidea</taxon>
        <taxon>Araneidae</taxon>
        <taxon>Caerostris</taxon>
    </lineage>
</organism>
<proteinExistence type="predicted"/>
<sequence length="99" mass="11277">MTVNLTVMSFFSRNERASVLEHETLSDSRINRSKENDPCHLGFSLRDIILSSGAFCGFEAHIGSLRYKIEKFRIYPQKKCVVCLFVTKITVKVESCVCP</sequence>
<dbReference type="AlphaFoldDB" id="A0AAV4RAC8"/>
<reference evidence="1 2" key="1">
    <citation type="submission" date="2021-06" db="EMBL/GenBank/DDBJ databases">
        <title>Caerostris extrusa draft genome.</title>
        <authorList>
            <person name="Kono N."/>
            <person name="Arakawa K."/>
        </authorList>
    </citation>
    <scope>NUCLEOTIDE SEQUENCE [LARGE SCALE GENOMIC DNA]</scope>
</reference>
<comment type="caution">
    <text evidence="1">The sequence shown here is derived from an EMBL/GenBank/DDBJ whole genome shotgun (WGS) entry which is preliminary data.</text>
</comment>
<accession>A0AAV4RAC8</accession>
<protein>
    <submittedName>
        <fullName evidence="1">Uncharacterized protein</fullName>
    </submittedName>
</protein>
<dbReference type="Proteomes" id="UP001054945">
    <property type="component" value="Unassembled WGS sequence"/>
</dbReference>